<evidence type="ECO:0000256" key="1">
    <source>
        <dbReference type="SAM" id="MobiDB-lite"/>
    </source>
</evidence>
<feature type="region of interest" description="Disordered" evidence="1">
    <location>
        <begin position="44"/>
        <end position="63"/>
    </location>
</feature>
<dbReference type="GeneID" id="92078571"/>
<accession>A0ABR1Q8K7</accession>
<comment type="caution">
    <text evidence="2">The sequence shown here is derived from an EMBL/GenBank/DDBJ whole genome shotgun (WGS) entry which is preliminary data.</text>
</comment>
<gene>
    <name evidence="2" type="ORF">PG986_009287</name>
</gene>
<evidence type="ECO:0000313" key="2">
    <source>
        <dbReference type="EMBL" id="KAK7948401.1"/>
    </source>
</evidence>
<feature type="region of interest" description="Disordered" evidence="1">
    <location>
        <begin position="93"/>
        <end position="129"/>
    </location>
</feature>
<feature type="region of interest" description="Disordered" evidence="1">
    <location>
        <begin position="1"/>
        <end position="21"/>
    </location>
</feature>
<proteinExistence type="predicted"/>
<feature type="compositionally biased region" description="Low complexity" evidence="1">
    <location>
        <begin position="48"/>
        <end position="60"/>
    </location>
</feature>
<reference evidence="2 3" key="1">
    <citation type="submission" date="2023-01" db="EMBL/GenBank/DDBJ databases">
        <title>Analysis of 21 Apiospora genomes using comparative genomics revels a genus with tremendous synthesis potential of carbohydrate active enzymes and secondary metabolites.</title>
        <authorList>
            <person name="Sorensen T."/>
        </authorList>
    </citation>
    <scope>NUCLEOTIDE SEQUENCE [LARGE SCALE GENOMIC DNA]</scope>
    <source>
        <strain evidence="2 3">CBS 24483</strain>
    </source>
</reference>
<sequence>MADASAQHPQDHPVANYRTPSLAEFEQFERLERQVSKAIEENPLTVFGPDDTNPGNNTNPLETRSHRYSFRRPLTNGWLYLLTVTNPNALLRPAPANNATTPASRRASAPVAPSTQVPDVEQPQTTTRDLDEEISGLTEEISELEDDISHAKALRSHWVMMREQVLATIRDAESQDRED</sequence>
<protein>
    <submittedName>
        <fullName evidence="2">Uncharacterized protein</fullName>
    </submittedName>
</protein>
<dbReference type="RefSeq" id="XP_066697907.1">
    <property type="nucleotide sequence ID" value="XM_066845509.1"/>
</dbReference>
<name>A0ABR1Q8K7_9PEZI</name>
<keyword evidence="3" id="KW-1185">Reference proteome</keyword>
<organism evidence="2 3">
    <name type="scientific">Apiospora aurea</name>
    <dbReference type="NCBI Taxonomy" id="335848"/>
    <lineage>
        <taxon>Eukaryota</taxon>
        <taxon>Fungi</taxon>
        <taxon>Dikarya</taxon>
        <taxon>Ascomycota</taxon>
        <taxon>Pezizomycotina</taxon>
        <taxon>Sordariomycetes</taxon>
        <taxon>Xylariomycetidae</taxon>
        <taxon>Amphisphaeriales</taxon>
        <taxon>Apiosporaceae</taxon>
        <taxon>Apiospora</taxon>
    </lineage>
</organism>
<feature type="compositionally biased region" description="Low complexity" evidence="1">
    <location>
        <begin position="93"/>
        <end position="114"/>
    </location>
</feature>
<evidence type="ECO:0000313" key="3">
    <source>
        <dbReference type="Proteomes" id="UP001391051"/>
    </source>
</evidence>
<dbReference type="Proteomes" id="UP001391051">
    <property type="component" value="Unassembled WGS sequence"/>
</dbReference>
<dbReference type="EMBL" id="JAQQWE010000006">
    <property type="protein sequence ID" value="KAK7948401.1"/>
    <property type="molecule type" value="Genomic_DNA"/>
</dbReference>